<proteinExistence type="predicted"/>
<evidence type="ECO:0000313" key="5">
    <source>
        <dbReference type="Proteomes" id="UP000318661"/>
    </source>
</evidence>
<dbReference type="InterPro" id="IPR016181">
    <property type="entry name" value="Acyl_CoA_acyltransferase"/>
</dbReference>
<organism evidence="4 5">
    <name type="scientific">Candidatus Segetimicrobium genomatis</name>
    <dbReference type="NCBI Taxonomy" id="2569760"/>
    <lineage>
        <taxon>Bacteria</taxon>
        <taxon>Bacillati</taxon>
        <taxon>Candidatus Sysuimicrobiota</taxon>
        <taxon>Candidatus Sysuimicrobiia</taxon>
        <taxon>Candidatus Sysuimicrobiales</taxon>
        <taxon>Candidatus Segetimicrobiaceae</taxon>
        <taxon>Candidatus Segetimicrobium</taxon>
    </lineage>
</organism>
<dbReference type="PANTHER" id="PTHR43877">
    <property type="entry name" value="AMINOALKYLPHOSPHONATE N-ACETYLTRANSFERASE-RELATED-RELATED"/>
    <property type="match status" value="1"/>
</dbReference>
<keyword evidence="2" id="KW-0012">Acyltransferase</keyword>
<dbReference type="GO" id="GO:0016747">
    <property type="term" value="F:acyltransferase activity, transferring groups other than amino-acyl groups"/>
    <property type="evidence" value="ECO:0007669"/>
    <property type="project" value="InterPro"/>
</dbReference>
<dbReference type="PROSITE" id="PS51186">
    <property type="entry name" value="GNAT"/>
    <property type="match status" value="1"/>
</dbReference>
<comment type="caution">
    <text evidence="4">The sequence shown here is derived from an EMBL/GenBank/DDBJ whole genome shotgun (WGS) entry which is preliminary data.</text>
</comment>
<sequence length="166" mass="19384">MMNLPSAFMTLEIRRATIKDIKEILPVWGQLADFHSELDPAFTPSPHWPREYGAYLRTLISRNDAIAVVARDDLDVVGYAVGRITTLPSFFEHRYRGYIHDVFVKSEYRRRGIGRQLVEEILRWLSQHRVTLVELTVAANNDAIPFWQRLGFHVYMHQMKKELESG</sequence>
<name>A0A537LER7_9BACT</name>
<keyword evidence="1 4" id="KW-0808">Transferase</keyword>
<evidence type="ECO:0000256" key="2">
    <source>
        <dbReference type="ARBA" id="ARBA00023315"/>
    </source>
</evidence>
<dbReference type="InterPro" id="IPR000182">
    <property type="entry name" value="GNAT_dom"/>
</dbReference>
<dbReference type="Gene3D" id="3.40.630.30">
    <property type="match status" value="1"/>
</dbReference>
<accession>A0A537LER7</accession>
<dbReference type="EMBL" id="VBAJ01000229">
    <property type="protein sequence ID" value="TMJ06446.1"/>
    <property type="molecule type" value="Genomic_DNA"/>
</dbReference>
<evidence type="ECO:0000259" key="3">
    <source>
        <dbReference type="PROSITE" id="PS51186"/>
    </source>
</evidence>
<evidence type="ECO:0000256" key="1">
    <source>
        <dbReference type="ARBA" id="ARBA00022679"/>
    </source>
</evidence>
<dbReference type="InterPro" id="IPR050832">
    <property type="entry name" value="Bact_Acetyltransf"/>
</dbReference>
<reference evidence="4 5" key="1">
    <citation type="journal article" date="2019" name="Nat. Microbiol.">
        <title>Mediterranean grassland soil C-N compound turnover is dependent on rainfall and depth, and is mediated by genomically divergent microorganisms.</title>
        <authorList>
            <person name="Diamond S."/>
            <person name="Andeer P.F."/>
            <person name="Li Z."/>
            <person name="Crits-Christoph A."/>
            <person name="Burstein D."/>
            <person name="Anantharaman K."/>
            <person name="Lane K.R."/>
            <person name="Thomas B.C."/>
            <person name="Pan C."/>
            <person name="Northen T.R."/>
            <person name="Banfield J.F."/>
        </authorList>
    </citation>
    <scope>NUCLEOTIDE SEQUENCE [LARGE SCALE GENOMIC DNA]</scope>
    <source>
        <strain evidence="4">NP_2</strain>
    </source>
</reference>
<dbReference type="CDD" id="cd04301">
    <property type="entry name" value="NAT_SF"/>
    <property type="match status" value="1"/>
</dbReference>
<dbReference type="Pfam" id="PF00583">
    <property type="entry name" value="Acetyltransf_1"/>
    <property type="match status" value="1"/>
</dbReference>
<dbReference type="Proteomes" id="UP000318661">
    <property type="component" value="Unassembled WGS sequence"/>
</dbReference>
<dbReference type="AlphaFoldDB" id="A0A537LER7"/>
<dbReference type="SUPFAM" id="SSF55729">
    <property type="entry name" value="Acyl-CoA N-acyltransferases (Nat)"/>
    <property type="match status" value="1"/>
</dbReference>
<evidence type="ECO:0000313" key="4">
    <source>
        <dbReference type="EMBL" id="TMJ06446.1"/>
    </source>
</evidence>
<protein>
    <submittedName>
        <fullName evidence="4">GNAT family N-acetyltransferase</fullName>
    </submittedName>
</protein>
<feature type="domain" description="N-acetyltransferase" evidence="3">
    <location>
        <begin position="11"/>
        <end position="164"/>
    </location>
</feature>
<gene>
    <name evidence="4" type="ORF">E6G99_08940</name>
</gene>